<dbReference type="AlphaFoldDB" id="F9F8G6"/>
<sequence length="188" mass="21499">MPTPDSRHILERATELIEAWCIDFGAIKSPHEAYQEQVAAARVNIDELALQKQLTDYYDRLRELQLNHDRTIGQQQERYKEILDAAMKQLCDKLNTVIEPCKTLKPFLKVANPQSNQGQIISSSDSPERRNPVFNADTQTDLEQSVIYVCVTSVDIYSMTRHSVWIPSLVDGNAAILVEYRPVEGRIR</sequence>
<gene>
    <name evidence="2" type="ORF">FOXB_02691</name>
</gene>
<dbReference type="EMBL" id="AFQF01000853">
    <property type="protein sequence ID" value="EGU86791.1"/>
    <property type="molecule type" value="Genomic_DNA"/>
</dbReference>
<feature type="region of interest" description="Disordered" evidence="1">
    <location>
        <begin position="115"/>
        <end position="135"/>
    </location>
</feature>
<evidence type="ECO:0000313" key="2">
    <source>
        <dbReference type="EMBL" id="EGU86791.1"/>
    </source>
</evidence>
<accession>F9F8G6</accession>
<evidence type="ECO:0000256" key="1">
    <source>
        <dbReference type="SAM" id="MobiDB-lite"/>
    </source>
</evidence>
<protein>
    <submittedName>
        <fullName evidence="2">Uncharacterized protein</fullName>
    </submittedName>
</protein>
<feature type="compositionally biased region" description="Polar residues" evidence="1">
    <location>
        <begin position="115"/>
        <end position="125"/>
    </location>
</feature>
<comment type="caution">
    <text evidence="2">The sequence shown here is derived from an EMBL/GenBank/DDBJ whole genome shotgun (WGS) entry which is preliminary data.</text>
</comment>
<organism evidence="2">
    <name type="scientific">Fusarium oxysporum (strain Fo5176)</name>
    <name type="common">Fusarium vascular wilt</name>
    <dbReference type="NCBI Taxonomy" id="660025"/>
    <lineage>
        <taxon>Eukaryota</taxon>
        <taxon>Fungi</taxon>
        <taxon>Dikarya</taxon>
        <taxon>Ascomycota</taxon>
        <taxon>Pezizomycotina</taxon>
        <taxon>Sordariomycetes</taxon>
        <taxon>Hypocreomycetidae</taxon>
        <taxon>Hypocreales</taxon>
        <taxon>Nectriaceae</taxon>
        <taxon>Fusarium</taxon>
        <taxon>Fusarium oxysporum species complex</taxon>
    </lineage>
</organism>
<name>F9F8G6_FUSOF</name>
<proteinExistence type="predicted"/>
<reference evidence="2" key="1">
    <citation type="journal article" date="2012" name="Mol. Plant Microbe Interact.">
        <title>A highly conserved effector in Fusarium oxysporum is required for full virulence on Arabidopsis.</title>
        <authorList>
            <person name="Thatcher L.F."/>
            <person name="Gardiner D.M."/>
            <person name="Kazan K."/>
            <person name="Manners J."/>
        </authorList>
    </citation>
    <scope>NUCLEOTIDE SEQUENCE [LARGE SCALE GENOMIC DNA]</scope>
    <source>
        <strain evidence="2">Fo5176</strain>
    </source>
</reference>